<keyword evidence="8" id="KW-1185">Reference proteome</keyword>
<comment type="similarity">
    <text evidence="1 5">Belongs to the CoaE family.</text>
</comment>
<dbReference type="EMBL" id="CADCXN010000041">
    <property type="protein sequence ID" value="CAA9889872.1"/>
    <property type="molecule type" value="Genomic_DNA"/>
</dbReference>
<keyword evidence="4 5" id="KW-0173">Coenzyme A biosynthesis</keyword>
<dbReference type="RefSeq" id="WP_174624849.1">
    <property type="nucleotide sequence ID" value="NZ_CADCXN010000041.1"/>
</dbReference>
<evidence type="ECO:0000256" key="2">
    <source>
        <dbReference type="ARBA" id="ARBA00022741"/>
    </source>
</evidence>
<gene>
    <name evidence="5 7" type="primary">coaE</name>
    <name evidence="7" type="ORF">METHB2_140059</name>
</gene>
<organism evidence="7 8">
    <name type="scientific">Candidatus Methylobacter favarea</name>
    <dbReference type="NCBI Taxonomy" id="2707345"/>
    <lineage>
        <taxon>Bacteria</taxon>
        <taxon>Pseudomonadati</taxon>
        <taxon>Pseudomonadota</taxon>
        <taxon>Gammaproteobacteria</taxon>
        <taxon>Methylococcales</taxon>
        <taxon>Methylococcaceae</taxon>
        <taxon>Methylobacter</taxon>
    </lineage>
</organism>
<dbReference type="Gene3D" id="3.40.50.300">
    <property type="entry name" value="P-loop containing nucleotide triphosphate hydrolases"/>
    <property type="match status" value="1"/>
</dbReference>
<dbReference type="PANTHER" id="PTHR10695:SF46">
    <property type="entry name" value="BIFUNCTIONAL COENZYME A SYNTHASE-RELATED"/>
    <property type="match status" value="1"/>
</dbReference>
<proteinExistence type="inferred from homology"/>
<dbReference type="GO" id="GO:0005737">
    <property type="term" value="C:cytoplasm"/>
    <property type="evidence" value="ECO:0007669"/>
    <property type="project" value="UniProtKB-SubCell"/>
</dbReference>
<dbReference type="GO" id="GO:0005524">
    <property type="term" value="F:ATP binding"/>
    <property type="evidence" value="ECO:0007669"/>
    <property type="project" value="UniProtKB-UniRule"/>
</dbReference>
<keyword evidence="5 7" id="KW-0418">Kinase</keyword>
<comment type="caution">
    <text evidence="7">The sequence shown here is derived from an EMBL/GenBank/DDBJ whole genome shotgun (WGS) entry which is preliminary data.</text>
</comment>
<feature type="binding site" evidence="5">
    <location>
        <begin position="11"/>
        <end position="16"/>
    </location>
    <ligand>
        <name>ATP</name>
        <dbReference type="ChEBI" id="CHEBI:30616"/>
    </ligand>
</feature>
<dbReference type="NCBIfam" id="TIGR00152">
    <property type="entry name" value="dephospho-CoA kinase"/>
    <property type="match status" value="1"/>
</dbReference>
<comment type="catalytic activity">
    <reaction evidence="5">
        <text>3'-dephospho-CoA + ATP = ADP + CoA + H(+)</text>
        <dbReference type="Rhea" id="RHEA:18245"/>
        <dbReference type="ChEBI" id="CHEBI:15378"/>
        <dbReference type="ChEBI" id="CHEBI:30616"/>
        <dbReference type="ChEBI" id="CHEBI:57287"/>
        <dbReference type="ChEBI" id="CHEBI:57328"/>
        <dbReference type="ChEBI" id="CHEBI:456216"/>
        <dbReference type="EC" id="2.7.1.24"/>
    </reaction>
</comment>
<dbReference type="CDD" id="cd02022">
    <property type="entry name" value="DPCK"/>
    <property type="match status" value="1"/>
</dbReference>
<keyword evidence="2 5" id="KW-0547">Nucleotide-binding</keyword>
<dbReference type="InterPro" id="IPR001977">
    <property type="entry name" value="Depp_CoAkinase"/>
</dbReference>
<keyword evidence="3 5" id="KW-0067">ATP-binding</keyword>
<evidence type="ECO:0000256" key="6">
    <source>
        <dbReference type="NCBIfam" id="TIGR00152"/>
    </source>
</evidence>
<evidence type="ECO:0000256" key="5">
    <source>
        <dbReference type="HAMAP-Rule" id="MF_00376"/>
    </source>
</evidence>
<reference evidence="7 8" key="1">
    <citation type="submission" date="2020-02" db="EMBL/GenBank/DDBJ databases">
        <authorList>
            <person name="Hogendoorn C."/>
        </authorList>
    </citation>
    <scope>NUCLEOTIDE SEQUENCE [LARGE SCALE GENOMIC DNA]</scope>
    <source>
        <strain evidence="7">METHB21</strain>
    </source>
</reference>
<dbReference type="SUPFAM" id="SSF52540">
    <property type="entry name" value="P-loop containing nucleoside triphosphate hydrolases"/>
    <property type="match status" value="1"/>
</dbReference>
<evidence type="ECO:0000256" key="3">
    <source>
        <dbReference type="ARBA" id="ARBA00022840"/>
    </source>
</evidence>
<dbReference type="HAMAP" id="MF_00376">
    <property type="entry name" value="Dephospho_CoA_kinase"/>
    <property type="match status" value="1"/>
</dbReference>
<protein>
    <recommendedName>
        <fullName evidence="5 6">Dephospho-CoA kinase</fullName>
        <ecNumber evidence="5 6">2.7.1.24</ecNumber>
    </recommendedName>
    <alternativeName>
        <fullName evidence="5">Dephosphocoenzyme A kinase</fullName>
    </alternativeName>
</protein>
<dbReference type="GO" id="GO:0015937">
    <property type="term" value="P:coenzyme A biosynthetic process"/>
    <property type="evidence" value="ECO:0007669"/>
    <property type="project" value="UniProtKB-UniRule"/>
</dbReference>
<dbReference type="AlphaFoldDB" id="A0A8S0XEL6"/>
<accession>A0A8S0XEL6</accession>
<dbReference type="PANTHER" id="PTHR10695">
    <property type="entry name" value="DEPHOSPHO-COA KINASE-RELATED"/>
    <property type="match status" value="1"/>
</dbReference>
<dbReference type="InterPro" id="IPR027417">
    <property type="entry name" value="P-loop_NTPase"/>
</dbReference>
<dbReference type="GO" id="GO:0004140">
    <property type="term" value="F:dephospho-CoA kinase activity"/>
    <property type="evidence" value="ECO:0007669"/>
    <property type="project" value="UniProtKB-UniRule"/>
</dbReference>
<dbReference type="PROSITE" id="PS51219">
    <property type="entry name" value="DPCK"/>
    <property type="match status" value="1"/>
</dbReference>
<dbReference type="EC" id="2.7.1.24" evidence="5 6"/>
<sequence>MLKIGLTGGIGCGKTTVARLFANLGTPVIDADEVAHQLVAVGQPALVVITQEFGESILNPDGSLNRNNLREQVFSNPEKKQKLEAILHPLVYKTIQSEIEKLNAPYCIICIPLLLETGMSRFVDRILVVDCPVEAQIARVKSRDNLSLQRIQSIIDSQVSRAFRKSKADDIIDNSETDYRLAEQVKKLHNLYHSLSL</sequence>
<evidence type="ECO:0000256" key="4">
    <source>
        <dbReference type="ARBA" id="ARBA00022993"/>
    </source>
</evidence>
<evidence type="ECO:0000313" key="8">
    <source>
        <dbReference type="Proteomes" id="UP000494216"/>
    </source>
</evidence>
<evidence type="ECO:0000313" key="7">
    <source>
        <dbReference type="EMBL" id="CAA9889872.1"/>
    </source>
</evidence>
<dbReference type="Proteomes" id="UP000494216">
    <property type="component" value="Unassembled WGS sequence"/>
</dbReference>
<dbReference type="Pfam" id="PF01121">
    <property type="entry name" value="CoaE"/>
    <property type="match status" value="1"/>
</dbReference>
<comment type="subcellular location">
    <subcellularLocation>
        <location evidence="5">Cytoplasm</location>
    </subcellularLocation>
</comment>
<keyword evidence="5" id="KW-0963">Cytoplasm</keyword>
<evidence type="ECO:0000256" key="1">
    <source>
        <dbReference type="ARBA" id="ARBA00009018"/>
    </source>
</evidence>
<name>A0A8S0XEL6_9GAMM</name>
<comment type="pathway">
    <text evidence="5">Cofactor biosynthesis; coenzyme A biosynthesis; CoA from (R)-pantothenate: step 5/5.</text>
</comment>
<keyword evidence="5 7" id="KW-0808">Transferase</keyword>
<comment type="function">
    <text evidence="5">Catalyzes the phosphorylation of the 3'-hydroxyl group of dephosphocoenzyme A to form coenzyme A.</text>
</comment>